<accession>A0A830DX58</accession>
<protein>
    <recommendedName>
        <fullName evidence="8">tRNA (pseudouridine(54)-N(1))-methyltransferase</fullName>
        <ecNumber evidence="8">2.1.1.257</ecNumber>
    </recommendedName>
</protein>
<dbReference type="GO" id="GO:0005737">
    <property type="term" value="C:cytoplasm"/>
    <property type="evidence" value="ECO:0007669"/>
    <property type="project" value="UniProtKB-SubCell"/>
</dbReference>
<reference evidence="9" key="2">
    <citation type="submission" date="2020-09" db="EMBL/GenBank/DDBJ databases">
        <authorList>
            <person name="Sun Q."/>
            <person name="Sedlacek I."/>
        </authorList>
    </citation>
    <scope>NUCLEOTIDE SEQUENCE</scope>
    <source>
        <strain evidence="9">CCM 7217</strain>
    </source>
</reference>
<gene>
    <name evidence="8" type="primary">trmY</name>
    <name evidence="9" type="ORF">GCM10007209_33570</name>
</gene>
<evidence type="ECO:0000256" key="2">
    <source>
        <dbReference type="ARBA" id="ARBA00022603"/>
    </source>
</evidence>
<dbReference type="AlphaFoldDB" id="A0A830DX58"/>
<evidence type="ECO:0000313" key="10">
    <source>
        <dbReference type="Proteomes" id="UP000646833"/>
    </source>
</evidence>
<evidence type="ECO:0000256" key="7">
    <source>
        <dbReference type="ARBA" id="ARBA00055056"/>
    </source>
</evidence>
<sequence length="240" mass="26375">MTCAVGVIRVVAVGPALSSRAVGPRVPARVNSDKTLTRRVGFMRQFIVIGHDAPTTPDFSLDDIAGGAGRLDVLCRCVNSAFFLSHDIREDVRVHLVLGDEYTVRFEGSELRRLNPDERSTAALIRKALEKREEAIGHMPAESSPGVSIRRMGFETTLEEAARDATVVELHEDGDPVVQVEPPENPLFVLSDHHDFTDEEAELLAAAADERVRLGPEILHADHSITVAHNYLDTAGYSRY</sequence>
<dbReference type="Gene3D" id="3.40.1280.10">
    <property type="match status" value="1"/>
</dbReference>
<keyword evidence="4 8" id="KW-0949">S-adenosyl-L-methionine</keyword>
<dbReference type="NCBIfam" id="NF002560">
    <property type="entry name" value="PRK02135.1"/>
    <property type="match status" value="1"/>
</dbReference>
<comment type="subcellular location">
    <subcellularLocation>
        <location evidence="8">Cytoplasm</location>
    </subcellularLocation>
</comment>
<dbReference type="InterPro" id="IPR029028">
    <property type="entry name" value="Alpha/beta_knot_MTases"/>
</dbReference>
<proteinExistence type="inferred from homology"/>
<reference evidence="9" key="1">
    <citation type="journal article" date="2014" name="Int. J. Syst. Evol. Microbiol.">
        <title>Complete genome sequence of Corynebacterium casei LMG S-19264T (=DSM 44701T), isolated from a smear-ripened cheese.</title>
        <authorList>
            <consortium name="US DOE Joint Genome Institute (JGI-PGF)"/>
            <person name="Walter F."/>
            <person name="Albersmeier A."/>
            <person name="Kalinowski J."/>
            <person name="Ruckert C."/>
        </authorList>
    </citation>
    <scope>NUCLEOTIDE SEQUENCE</scope>
    <source>
        <strain evidence="9">CCM 7217</strain>
    </source>
</reference>
<evidence type="ECO:0000256" key="5">
    <source>
        <dbReference type="ARBA" id="ARBA00022694"/>
    </source>
</evidence>
<dbReference type="Pfam" id="PF04013">
    <property type="entry name" value="Methyltrn_RNA_2"/>
    <property type="match status" value="1"/>
</dbReference>
<dbReference type="GO" id="GO:0008757">
    <property type="term" value="F:S-adenosylmethionine-dependent methyltransferase activity"/>
    <property type="evidence" value="ECO:0007669"/>
    <property type="project" value="UniProtKB-UniRule"/>
</dbReference>
<dbReference type="InterPro" id="IPR029026">
    <property type="entry name" value="tRNA_m1G_MTases_N"/>
</dbReference>
<keyword evidence="2 8" id="KW-0489">Methyltransferase</keyword>
<dbReference type="Proteomes" id="UP000646833">
    <property type="component" value="Unassembled WGS sequence"/>
</dbReference>
<evidence type="ECO:0000256" key="1">
    <source>
        <dbReference type="ARBA" id="ARBA00022490"/>
    </source>
</evidence>
<evidence type="ECO:0000256" key="8">
    <source>
        <dbReference type="HAMAP-Rule" id="MF_00587"/>
    </source>
</evidence>
<dbReference type="PANTHER" id="PTHR40703:SF1">
    <property type="entry name" value="TRNA (PSEUDOURIDINE(54)-N(1))-METHYLTRANSFERASE"/>
    <property type="match status" value="1"/>
</dbReference>
<keyword evidence="1 8" id="KW-0963">Cytoplasm</keyword>
<evidence type="ECO:0000313" key="9">
    <source>
        <dbReference type="EMBL" id="GGC68821.1"/>
    </source>
</evidence>
<dbReference type="PANTHER" id="PTHR40703">
    <property type="entry name" value="TRNA (PSEUDOURIDINE(54)-N(1))-METHYLTRANSFERASE"/>
    <property type="match status" value="1"/>
</dbReference>
<feature type="binding site" evidence="8">
    <location>
        <position position="170"/>
    </location>
    <ligand>
        <name>S-adenosyl-L-methionine</name>
        <dbReference type="ChEBI" id="CHEBI:59789"/>
    </ligand>
</feature>
<dbReference type="HAMAP" id="MF_00587">
    <property type="entry name" value="tRNA_methyltr_TrmY"/>
    <property type="match status" value="1"/>
</dbReference>
<dbReference type="InterPro" id="IPR007158">
    <property type="entry name" value="TrmY"/>
</dbReference>
<comment type="similarity">
    <text evidence="8">Belongs to the methyltransferase superfamily. TrmY family.</text>
</comment>
<dbReference type="CDD" id="cd18087">
    <property type="entry name" value="TrmY-like"/>
    <property type="match status" value="1"/>
</dbReference>
<keyword evidence="5 8" id="KW-0819">tRNA processing</keyword>
<name>A0A830DX58_9EURY</name>
<comment type="caution">
    <text evidence="9">The sequence shown here is derived from an EMBL/GenBank/DDBJ whole genome shotgun (WGS) entry which is preliminary data.</text>
</comment>
<evidence type="ECO:0000256" key="3">
    <source>
        <dbReference type="ARBA" id="ARBA00022679"/>
    </source>
</evidence>
<dbReference type="EMBL" id="BMCI01000007">
    <property type="protein sequence ID" value="GGC68821.1"/>
    <property type="molecule type" value="Genomic_DNA"/>
</dbReference>
<comment type="catalytic activity">
    <reaction evidence="6 8">
        <text>pseudouridine(54) in tRNA + S-adenosyl-L-methionine = N(1)-methylpseudouridine(54) in tRNA + S-adenosyl-L-homocysteine + H(+)</text>
        <dbReference type="Rhea" id="RHEA:55292"/>
        <dbReference type="Rhea" id="RHEA-COMP:14140"/>
        <dbReference type="Rhea" id="RHEA-COMP:14141"/>
        <dbReference type="ChEBI" id="CHEBI:15378"/>
        <dbReference type="ChEBI" id="CHEBI:57856"/>
        <dbReference type="ChEBI" id="CHEBI:59789"/>
        <dbReference type="ChEBI" id="CHEBI:65314"/>
        <dbReference type="ChEBI" id="CHEBI:74890"/>
        <dbReference type="EC" id="2.1.1.257"/>
    </reaction>
</comment>
<comment type="subunit">
    <text evidence="8">Homodimer.</text>
</comment>
<organism evidence="9 10">
    <name type="scientific">Haloferax sulfurifontis</name>
    <dbReference type="NCBI Taxonomy" id="255616"/>
    <lineage>
        <taxon>Archaea</taxon>
        <taxon>Methanobacteriati</taxon>
        <taxon>Methanobacteriota</taxon>
        <taxon>Stenosarchaea group</taxon>
        <taxon>Halobacteria</taxon>
        <taxon>Halobacteriales</taxon>
        <taxon>Haloferacaceae</taxon>
        <taxon>Haloferax</taxon>
    </lineage>
</organism>
<dbReference type="EC" id="2.1.1.257" evidence="8"/>
<keyword evidence="3 8" id="KW-0808">Transferase</keyword>
<evidence type="ECO:0000256" key="6">
    <source>
        <dbReference type="ARBA" id="ARBA00051723"/>
    </source>
</evidence>
<comment type="caution">
    <text evidence="8">Lacks conserved residue(s) required for the propagation of feature annotation.</text>
</comment>
<evidence type="ECO:0000256" key="4">
    <source>
        <dbReference type="ARBA" id="ARBA00022691"/>
    </source>
</evidence>
<dbReference type="SUPFAM" id="SSF75217">
    <property type="entry name" value="alpha/beta knot"/>
    <property type="match status" value="1"/>
</dbReference>
<dbReference type="FunFam" id="3.40.1280.10:FF:000041">
    <property type="entry name" value="tRNA (pseudouridine(54)-N(1))-methyltransferase"/>
    <property type="match status" value="1"/>
</dbReference>
<comment type="function">
    <text evidence="7 8">Specifically catalyzes the N1-methylation of pseudouridine at position 54 (Psi54) in tRNAs.</text>
</comment>
<dbReference type="GO" id="GO:0030488">
    <property type="term" value="P:tRNA methylation"/>
    <property type="evidence" value="ECO:0007669"/>
    <property type="project" value="UniProtKB-UniRule"/>
</dbReference>
<dbReference type="GO" id="GO:0008175">
    <property type="term" value="F:tRNA methyltransferase activity"/>
    <property type="evidence" value="ECO:0007669"/>
    <property type="project" value="UniProtKB-UniRule"/>
</dbReference>